<reference evidence="1 2" key="1">
    <citation type="journal article" date="2020" name="Phytopathology">
        <title>Genome Sequence Resources of Colletotrichum truncatum, C. plurivorum, C. musicola, and C. sojae: Four Species Pathogenic to Soybean (Glycine max).</title>
        <authorList>
            <person name="Rogerio F."/>
            <person name="Boufleur T.R."/>
            <person name="Ciampi-Guillardi M."/>
            <person name="Sukno S.A."/>
            <person name="Thon M.R."/>
            <person name="Massola Junior N.S."/>
            <person name="Baroncelli R."/>
        </authorList>
    </citation>
    <scope>NUCLEOTIDE SEQUENCE [LARGE SCALE GENOMIC DNA]</scope>
    <source>
        <strain evidence="1 2">CMES1059</strain>
    </source>
</reference>
<evidence type="ECO:0000313" key="1">
    <source>
        <dbReference type="EMBL" id="KAL0933564.1"/>
    </source>
</evidence>
<gene>
    <name evidence="1" type="ORF">CTRU02_212527</name>
</gene>
<dbReference type="Proteomes" id="UP000805649">
    <property type="component" value="Unassembled WGS sequence"/>
</dbReference>
<dbReference type="EMBL" id="VUJX02000008">
    <property type="protein sequence ID" value="KAL0933564.1"/>
    <property type="molecule type" value="Genomic_DNA"/>
</dbReference>
<name>A0ACC3YNS0_COLTU</name>
<evidence type="ECO:0000313" key="2">
    <source>
        <dbReference type="Proteomes" id="UP000805649"/>
    </source>
</evidence>
<organism evidence="1 2">
    <name type="scientific">Colletotrichum truncatum</name>
    <name type="common">Anthracnose fungus</name>
    <name type="synonym">Colletotrichum capsici</name>
    <dbReference type="NCBI Taxonomy" id="5467"/>
    <lineage>
        <taxon>Eukaryota</taxon>
        <taxon>Fungi</taxon>
        <taxon>Dikarya</taxon>
        <taxon>Ascomycota</taxon>
        <taxon>Pezizomycotina</taxon>
        <taxon>Sordariomycetes</taxon>
        <taxon>Hypocreomycetidae</taxon>
        <taxon>Glomerellales</taxon>
        <taxon>Glomerellaceae</taxon>
        <taxon>Colletotrichum</taxon>
        <taxon>Colletotrichum truncatum species complex</taxon>
    </lineage>
</organism>
<comment type="caution">
    <text evidence="1">The sequence shown here is derived from an EMBL/GenBank/DDBJ whole genome shotgun (WGS) entry which is preliminary data.</text>
</comment>
<protein>
    <submittedName>
        <fullName evidence="1">Uncharacterized protein</fullName>
    </submittedName>
</protein>
<proteinExistence type="predicted"/>
<accession>A0ACC3YNS0</accession>
<sequence length="98" mass="11633">MEPRPTSSVYSDTFDLDDLLLRLTRQTDEQYDTVIPLLLQENKTLYSELMATRRLWRTLLSLVRDLVELADQLRDLLKITRSELEHERRSYLANCTAF</sequence>
<keyword evidence="2" id="KW-1185">Reference proteome</keyword>